<reference evidence="1 2" key="1">
    <citation type="journal article" date="2023" name="Sci. Data">
        <title>Genome assembly of the Korean intertidal mud-creeper Batillaria attramentaria.</title>
        <authorList>
            <person name="Patra A.K."/>
            <person name="Ho P.T."/>
            <person name="Jun S."/>
            <person name="Lee S.J."/>
            <person name="Kim Y."/>
            <person name="Won Y.J."/>
        </authorList>
    </citation>
    <scope>NUCLEOTIDE SEQUENCE [LARGE SCALE GENOMIC DNA]</scope>
    <source>
        <strain evidence="1">Wonlab-2016</strain>
    </source>
</reference>
<dbReference type="EMBL" id="JACVVK020000083">
    <property type="protein sequence ID" value="KAK7494395.1"/>
    <property type="molecule type" value="Genomic_DNA"/>
</dbReference>
<dbReference type="Proteomes" id="UP001519460">
    <property type="component" value="Unassembled WGS sequence"/>
</dbReference>
<organism evidence="1 2">
    <name type="scientific">Batillaria attramentaria</name>
    <dbReference type="NCBI Taxonomy" id="370345"/>
    <lineage>
        <taxon>Eukaryota</taxon>
        <taxon>Metazoa</taxon>
        <taxon>Spiralia</taxon>
        <taxon>Lophotrochozoa</taxon>
        <taxon>Mollusca</taxon>
        <taxon>Gastropoda</taxon>
        <taxon>Caenogastropoda</taxon>
        <taxon>Sorbeoconcha</taxon>
        <taxon>Cerithioidea</taxon>
        <taxon>Batillariidae</taxon>
        <taxon>Batillaria</taxon>
    </lineage>
</organism>
<comment type="caution">
    <text evidence="1">The sequence shown here is derived from an EMBL/GenBank/DDBJ whole genome shotgun (WGS) entry which is preliminary data.</text>
</comment>
<evidence type="ECO:0000313" key="1">
    <source>
        <dbReference type="EMBL" id="KAK7494395.1"/>
    </source>
</evidence>
<proteinExistence type="predicted"/>
<evidence type="ECO:0000313" key="2">
    <source>
        <dbReference type="Proteomes" id="UP001519460"/>
    </source>
</evidence>
<name>A0ABD0L5H6_9CAEN</name>
<dbReference type="AlphaFoldDB" id="A0ABD0L5H6"/>
<accession>A0ABD0L5H6</accession>
<gene>
    <name evidence="1" type="ORF">BaRGS_00014287</name>
</gene>
<sequence>MAERGKQIPIFVRACCTSSPKLTKYTSATTHGERLLDAQFQSRRTKAEASGPCLIVSIMQHYLTDQPK</sequence>
<keyword evidence="2" id="KW-1185">Reference proteome</keyword>
<protein>
    <submittedName>
        <fullName evidence="1">Uncharacterized protein</fullName>
    </submittedName>
</protein>